<dbReference type="Proteomes" id="UP000325957">
    <property type="component" value="Unassembled WGS sequence"/>
</dbReference>
<organism evidence="2 3">
    <name type="scientific">Kocuria coralli</name>
    <dbReference type="NCBI Taxonomy" id="1461025"/>
    <lineage>
        <taxon>Bacteria</taxon>
        <taxon>Bacillati</taxon>
        <taxon>Actinomycetota</taxon>
        <taxon>Actinomycetes</taxon>
        <taxon>Micrococcales</taxon>
        <taxon>Micrococcaceae</taxon>
        <taxon>Kocuria</taxon>
    </lineage>
</organism>
<reference evidence="2 3" key="1">
    <citation type="submission" date="2019-05" db="EMBL/GenBank/DDBJ databases">
        <title>Kocuria coralli sp. nov., a novel actinobacterium isolated from coral reef seawater.</title>
        <authorList>
            <person name="Li J."/>
        </authorList>
    </citation>
    <scope>NUCLEOTIDE SEQUENCE [LARGE SCALE GENOMIC DNA]</scope>
    <source>
        <strain evidence="2 3">SCSIO 13007</strain>
    </source>
</reference>
<accession>A0A5J5KVR4</accession>
<dbReference type="InterPro" id="IPR036390">
    <property type="entry name" value="WH_DNA-bd_sf"/>
</dbReference>
<dbReference type="InterPro" id="IPR036388">
    <property type="entry name" value="WH-like_DNA-bd_sf"/>
</dbReference>
<evidence type="ECO:0000313" key="3">
    <source>
        <dbReference type="Proteomes" id="UP000325957"/>
    </source>
</evidence>
<evidence type="ECO:0000256" key="1">
    <source>
        <dbReference type="SAM" id="MobiDB-lite"/>
    </source>
</evidence>
<dbReference type="SUPFAM" id="SSF46785">
    <property type="entry name" value="Winged helix' DNA-binding domain"/>
    <property type="match status" value="1"/>
</dbReference>
<dbReference type="RefSeq" id="WP_158034641.1">
    <property type="nucleotide sequence ID" value="NZ_ML708625.1"/>
</dbReference>
<feature type="compositionally biased region" description="Polar residues" evidence="1">
    <location>
        <begin position="245"/>
        <end position="255"/>
    </location>
</feature>
<dbReference type="EMBL" id="SZWF01000021">
    <property type="protein sequence ID" value="KAA9393330.1"/>
    <property type="molecule type" value="Genomic_DNA"/>
</dbReference>
<keyword evidence="3" id="KW-1185">Reference proteome</keyword>
<dbReference type="InterPro" id="IPR011991">
    <property type="entry name" value="ArsR-like_HTH"/>
</dbReference>
<evidence type="ECO:0000313" key="2">
    <source>
        <dbReference type="EMBL" id="KAA9393330.1"/>
    </source>
</evidence>
<name>A0A5J5KVR4_9MICC</name>
<feature type="region of interest" description="Disordered" evidence="1">
    <location>
        <begin position="202"/>
        <end position="255"/>
    </location>
</feature>
<comment type="caution">
    <text evidence="2">The sequence shown here is derived from an EMBL/GenBank/DDBJ whole genome shotgun (WGS) entry which is preliminary data.</text>
</comment>
<protein>
    <submittedName>
        <fullName evidence="2">ArsR family transcriptional regulator</fullName>
    </submittedName>
</protein>
<proteinExistence type="predicted"/>
<dbReference type="CDD" id="cd00090">
    <property type="entry name" value="HTH_ARSR"/>
    <property type="match status" value="1"/>
</dbReference>
<gene>
    <name evidence="2" type="ORF">FCK90_12525</name>
</gene>
<sequence length="255" mass="28069">MPRRVDDYRGLTQKSRLRLLHAVQRVPGRRLQELAEEAGMPINTARDHLRILKDEGLIASSPVETGERGRPPHVYSPVQSAEHSPVAQRRVHDAKTRGDILRGLDPQLDHSDALGVEAVHQLDTLYEHLEDAGLEPEIDEDDLTIGLLPCLYEGMLDTDRPIVCSVHARLVRDQLEQVPGPLELRRLHPFIGPKRCELVLGRRGEQAPSSRPGGVDADQSDSELEQYAVRAMRAMHASGGETPPDGTTASGTAPA</sequence>
<dbReference type="Pfam" id="PF12840">
    <property type="entry name" value="HTH_20"/>
    <property type="match status" value="1"/>
</dbReference>
<dbReference type="Gene3D" id="1.10.10.10">
    <property type="entry name" value="Winged helix-like DNA-binding domain superfamily/Winged helix DNA-binding domain"/>
    <property type="match status" value="1"/>
</dbReference>
<dbReference type="OrthoDB" id="3399802at2"/>
<dbReference type="AlphaFoldDB" id="A0A5J5KVR4"/>